<evidence type="ECO:0000313" key="13">
    <source>
        <dbReference type="Proteomes" id="UP000675881"/>
    </source>
</evidence>
<feature type="transmembrane region" description="Helical" evidence="11">
    <location>
        <begin position="537"/>
        <end position="559"/>
    </location>
</feature>
<evidence type="ECO:0000256" key="5">
    <source>
        <dbReference type="ARBA" id="ARBA00022723"/>
    </source>
</evidence>
<organism evidence="12 13">
    <name type="scientific">Lepeophtheirus salmonis</name>
    <name type="common">Salmon louse</name>
    <name type="synonym">Caligus salmonis</name>
    <dbReference type="NCBI Taxonomy" id="72036"/>
    <lineage>
        <taxon>Eukaryota</taxon>
        <taxon>Metazoa</taxon>
        <taxon>Ecdysozoa</taxon>
        <taxon>Arthropoda</taxon>
        <taxon>Crustacea</taxon>
        <taxon>Multicrustacea</taxon>
        <taxon>Hexanauplia</taxon>
        <taxon>Copepoda</taxon>
        <taxon>Siphonostomatoida</taxon>
        <taxon>Caligidae</taxon>
        <taxon>Lepeophtheirus</taxon>
    </lineage>
</organism>
<dbReference type="Pfam" id="PF01733">
    <property type="entry name" value="Nucleoside_tran"/>
    <property type="match status" value="1"/>
</dbReference>
<feature type="transmembrane region" description="Helical" evidence="11">
    <location>
        <begin position="571"/>
        <end position="598"/>
    </location>
</feature>
<feature type="transmembrane region" description="Helical" evidence="11">
    <location>
        <begin position="637"/>
        <end position="655"/>
    </location>
</feature>
<dbReference type="InterPro" id="IPR002893">
    <property type="entry name" value="Znf_MYND"/>
</dbReference>
<dbReference type="InterPro" id="IPR002259">
    <property type="entry name" value="Eqnu_transpt"/>
</dbReference>
<dbReference type="Proteomes" id="UP000675881">
    <property type="component" value="Chromosome 1"/>
</dbReference>
<dbReference type="GO" id="GO:0005337">
    <property type="term" value="F:nucleoside transmembrane transporter activity"/>
    <property type="evidence" value="ECO:0007669"/>
    <property type="project" value="InterPro"/>
</dbReference>
<evidence type="ECO:0000256" key="9">
    <source>
        <dbReference type="ARBA" id="ARBA00023136"/>
    </source>
</evidence>
<dbReference type="AlphaFoldDB" id="A0A7R8GZW8"/>
<evidence type="ECO:0000256" key="8">
    <source>
        <dbReference type="ARBA" id="ARBA00022989"/>
    </source>
</evidence>
<dbReference type="PANTHER" id="PTHR10332">
    <property type="entry name" value="EQUILIBRATIVE NUCLEOSIDE TRANSPORTER"/>
    <property type="match status" value="1"/>
</dbReference>
<feature type="transmembrane region" description="Helical" evidence="11">
    <location>
        <begin position="248"/>
        <end position="267"/>
    </location>
</feature>
<gene>
    <name evidence="12" type="ORF">LSAA_757</name>
</gene>
<reference evidence="12" key="1">
    <citation type="submission" date="2021-02" db="EMBL/GenBank/DDBJ databases">
        <authorList>
            <person name="Bekaert M."/>
        </authorList>
    </citation>
    <scope>NUCLEOTIDE SEQUENCE</scope>
    <source>
        <strain evidence="12">IoA-00</strain>
    </source>
</reference>
<name>A0A7R8GZW8_LEPSM</name>
<comment type="similarity">
    <text evidence="2">Belongs to the SLC29A/ENT transporter (TC 2.A.57) family.</text>
</comment>
<protein>
    <submittedName>
        <fullName evidence="12">SLC29A1_2_3</fullName>
    </submittedName>
</protein>
<comment type="subcellular location">
    <subcellularLocation>
        <location evidence="1">Membrane</location>
        <topology evidence="1">Multi-pass membrane protein</topology>
    </subcellularLocation>
</comment>
<feature type="region of interest" description="Disordered" evidence="10">
    <location>
        <begin position="77"/>
        <end position="119"/>
    </location>
</feature>
<evidence type="ECO:0000256" key="11">
    <source>
        <dbReference type="SAM" id="Phobius"/>
    </source>
</evidence>
<keyword evidence="3" id="KW-0813">Transport</keyword>
<keyword evidence="7" id="KW-0862">Zinc</keyword>
<proteinExistence type="inferred from homology"/>
<keyword evidence="6" id="KW-0863">Zinc-finger</keyword>
<dbReference type="Pfam" id="PF01753">
    <property type="entry name" value="zf-MYND"/>
    <property type="match status" value="1"/>
</dbReference>
<sequence>MTSDQPNLINSAIDGSSSPSGASPIHVKERATLMSTNGMNLSEKKSDNDLDREIKSLLQRESRIAAASLLVTAATPPHRTSAALSTTQQVQQQTHNNSSNPLNNNNNSNNSTSSLTISPVVKTEKRSPKILIVRDVMPKTSLFVCAGCSNRWYCSRDCQAKDWDEHADFCFSSSRKRKAKNMSKSIFGSPGSSDNDDDDDIQIIETDRPDHASFVQELILNANLEEAPHTSQKYFYDEGIVTDRYHRVLITFYIFGMSSLLPWNFFISAEPFWDYKFRNTSASEEDPLNKTKLQTEFWSYLSIASNVPMSICVVLNAFFGQRFPLSIRIAYNLMLIIALFILVCILAFINTDSWQTEFMHLILTIVVIMNVGLAVLQGGIYGSEESFHPNIWGSIVSGGAMGGIFPIPTKCHCHCHKTTFFCLYNDHRSGENEMIASLKTIGSVTKTLLDERCHCVLNFFCDFGRIPSSHVTCFLLFNIMDYIGREIASRFPLLRKKASIILALSILRIFFIPAFMLCNISPGNRNLPVFFHSDSDYIFLMIAFGLSNGYLGAFAMIHGPDCFEEPELQEMVGMILVAFLCLGTAVGSLFSYCIINGFKSRFSEVAKYYFYSFKKALGRCLLTQLGEIVVLVNSMKSLLVLIAVFASVSAAYGFYSPFYYSPYVYHHPLPGCRNVEGKIVPCARHKREAETPASTALPTDVYPYTPYAQHTPYLPHVFAYPLVHYTSKCKNNYGFPVPCRTKREANSGYPLAYPYLFGGYPYHYPLKYVTGCVNTYGAPVPCA</sequence>
<feature type="transmembrane region" description="Helical" evidence="11">
    <location>
        <begin position="361"/>
        <end position="381"/>
    </location>
</feature>
<dbReference type="EMBL" id="HG994580">
    <property type="protein sequence ID" value="CAF2758734.1"/>
    <property type="molecule type" value="Genomic_DNA"/>
</dbReference>
<evidence type="ECO:0000256" key="2">
    <source>
        <dbReference type="ARBA" id="ARBA00007965"/>
    </source>
</evidence>
<dbReference type="PROSITE" id="PS50865">
    <property type="entry name" value="ZF_MYND_2"/>
    <property type="match status" value="1"/>
</dbReference>
<keyword evidence="4 11" id="KW-0812">Transmembrane</keyword>
<dbReference type="GO" id="GO:0008270">
    <property type="term" value="F:zinc ion binding"/>
    <property type="evidence" value="ECO:0007669"/>
    <property type="project" value="UniProtKB-KW"/>
</dbReference>
<dbReference type="PANTHER" id="PTHR10332:SF88">
    <property type="entry name" value="EQUILIBRATIVE NUCLEOSIDE TRANSPORTER 1, ISOFORM A"/>
    <property type="match status" value="1"/>
</dbReference>
<keyword evidence="5" id="KW-0479">Metal-binding</keyword>
<evidence type="ECO:0000313" key="12">
    <source>
        <dbReference type="EMBL" id="CAF2758734.1"/>
    </source>
</evidence>
<feature type="compositionally biased region" description="Low complexity" evidence="10">
    <location>
        <begin position="85"/>
        <end position="119"/>
    </location>
</feature>
<feature type="transmembrane region" description="Helical" evidence="11">
    <location>
        <begin position="498"/>
        <end position="517"/>
    </location>
</feature>
<dbReference type="SUPFAM" id="SSF144232">
    <property type="entry name" value="HIT/MYND zinc finger-like"/>
    <property type="match status" value="1"/>
</dbReference>
<evidence type="ECO:0000256" key="7">
    <source>
        <dbReference type="ARBA" id="ARBA00022833"/>
    </source>
</evidence>
<feature type="compositionally biased region" description="Polar residues" evidence="10">
    <location>
        <begin position="1"/>
        <end position="21"/>
    </location>
</feature>
<feature type="region of interest" description="Disordered" evidence="10">
    <location>
        <begin position="1"/>
        <end position="24"/>
    </location>
</feature>
<keyword evidence="9 11" id="KW-0472">Membrane</keyword>
<evidence type="ECO:0000256" key="3">
    <source>
        <dbReference type="ARBA" id="ARBA00022448"/>
    </source>
</evidence>
<dbReference type="GO" id="GO:0005886">
    <property type="term" value="C:plasma membrane"/>
    <property type="evidence" value="ECO:0007669"/>
    <property type="project" value="TreeGrafter"/>
</dbReference>
<feature type="transmembrane region" description="Helical" evidence="11">
    <location>
        <begin position="297"/>
        <end position="319"/>
    </location>
</feature>
<evidence type="ECO:0000256" key="10">
    <source>
        <dbReference type="SAM" id="MobiDB-lite"/>
    </source>
</evidence>
<dbReference type="Gene3D" id="6.10.140.2220">
    <property type="match status" value="1"/>
</dbReference>
<accession>A0A7R8GZW8</accession>
<evidence type="ECO:0000256" key="6">
    <source>
        <dbReference type="ARBA" id="ARBA00022771"/>
    </source>
</evidence>
<evidence type="ECO:0000256" key="4">
    <source>
        <dbReference type="ARBA" id="ARBA00022692"/>
    </source>
</evidence>
<evidence type="ECO:0000256" key="1">
    <source>
        <dbReference type="ARBA" id="ARBA00004141"/>
    </source>
</evidence>
<keyword evidence="8 11" id="KW-1133">Transmembrane helix</keyword>
<keyword evidence="13" id="KW-1185">Reference proteome</keyword>
<feature type="transmembrane region" description="Helical" evidence="11">
    <location>
        <begin position="331"/>
        <end position="349"/>
    </location>
</feature>